<organism evidence="5 6">
    <name type="scientific">Streptomyces coeruleoprunus</name>
    <dbReference type="NCBI Taxonomy" id="285563"/>
    <lineage>
        <taxon>Bacteria</taxon>
        <taxon>Bacillati</taxon>
        <taxon>Actinomycetota</taxon>
        <taxon>Actinomycetes</taxon>
        <taxon>Kitasatosporales</taxon>
        <taxon>Streptomycetaceae</taxon>
        <taxon>Streptomyces</taxon>
    </lineage>
</organism>
<name>A0ABV9XK41_9ACTN</name>
<evidence type="ECO:0000313" key="6">
    <source>
        <dbReference type="Proteomes" id="UP001595829"/>
    </source>
</evidence>
<feature type="compositionally biased region" description="Basic residues" evidence="3">
    <location>
        <begin position="67"/>
        <end position="100"/>
    </location>
</feature>
<protein>
    <submittedName>
        <fullName evidence="5">Anti-sigma factor family protein</fullName>
    </submittedName>
</protein>
<dbReference type="RefSeq" id="WP_380867783.1">
    <property type="nucleotide sequence ID" value="NZ_JBHSJD010000014.1"/>
</dbReference>
<evidence type="ECO:0000256" key="3">
    <source>
        <dbReference type="SAM" id="MobiDB-lite"/>
    </source>
</evidence>
<dbReference type="InterPro" id="IPR027383">
    <property type="entry name" value="Znf_put"/>
</dbReference>
<reference evidence="6" key="1">
    <citation type="journal article" date="2019" name="Int. J. Syst. Evol. Microbiol.">
        <title>The Global Catalogue of Microorganisms (GCM) 10K type strain sequencing project: providing services to taxonomists for standard genome sequencing and annotation.</title>
        <authorList>
            <consortium name="The Broad Institute Genomics Platform"/>
            <consortium name="The Broad Institute Genome Sequencing Center for Infectious Disease"/>
            <person name="Wu L."/>
            <person name="Ma J."/>
        </authorList>
    </citation>
    <scope>NUCLEOTIDE SEQUENCE [LARGE SCALE GENOMIC DNA]</scope>
    <source>
        <strain evidence="6">CGMCC 4.1648</strain>
    </source>
</reference>
<keyword evidence="1" id="KW-0805">Transcription regulation</keyword>
<sequence length="110" mass="12228">MVQRERHDAVAAYALGVLEPADALRCEEHVARCGPCAARLAEFRGTATALAQLADRAPLRPRPVSARTRRSERRPRLRACWTRRRAAARDRRPRAGRRPRGERPAGAVGA</sequence>
<evidence type="ECO:0000313" key="5">
    <source>
        <dbReference type="EMBL" id="MFC5024508.1"/>
    </source>
</evidence>
<dbReference type="Gene3D" id="1.10.10.1320">
    <property type="entry name" value="Anti-sigma factor, zinc-finger domain"/>
    <property type="match status" value="1"/>
</dbReference>
<keyword evidence="6" id="KW-1185">Reference proteome</keyword>
<feature type="domain" description="Putative zinc-finger" evidence="4">
    <location>
        <begin position="7"/>
        <end position="37"/>
    </location>
</feature>
<evidence type="ECO:0000256" key="2">
    <source>
        <dbReference type="ARBA" id="ARBA00023163"/>
    </source>
</evidence>
<comment type="caution">
    <text evidence="5">The sequence shown here is derived from an EMBL/GenBank/DDBJ whole genome shotgun (WGS) entry which is preliminary data.</text>
</comment>
<accession>A0ABV9XK41</accession>
<dbReference type="Proteomes" id="UP001595829">
    <property type="component" value="Unassembled WGS sequence"/>
</dbReference>
<gene>
    <name evidence="5" type="ORF">ACFPM3_20480</name>
</gene>
<feature type="region of interest" description="Disordered" evidence="3">
    <location>
        <begin position="59"/>
        <end position="110"/>
    </location>
</feature>
<proteinExistence type="predicted"/>
<keyword evidence="2" id="KW-0804">Transcription</keyword>
<feature type="non-terminal residue" evidence="5">
    <location>
        <position position="110"/>
    </location>
</feature>
<dbReference type="Pfam" id="PF13490">
    <property type="entry name" value="zf-HC2"/>
    <property type="match status" value="1"/>
</dbReference>
<evidence type="ECO:0000256" key="1">
    <source>
        <dbReference type="ARBA" id="ARBA00023015"/>
    </source>
</evidence>
<dbReference type="InterPro" id="IPR041916">
    <property type="entry name" value="Anti_sigma_zinc_sf"/>
</dbReference>
<evidence type="ECO:0000259" key="4">
    <source>
        <dbReference type="Pfam" id="PF13490"/>
    </source>
</evidence>
<dbReference type="EMBL" id="JBHSJD010000014">
    <property type="protein sequence ID" value="MFC5024508.1"/>
    <property type="molecule type" value="Genomic_DNA"/>
</dbReference>